<name>A0A0K1Q6I5_9BACT</name>
<accession>A0A0K1Q6I5</accession>
<reference evidence="1 2" key="1">
    <citation type="submission" date="2015-08" db="EMBL/GenBank/DDBJ databases">
        <authorList>
            <person name="Babu N.S."/>
            <person name="Beckwith C.J."/>
            <person name="Beseler K.G."/>
            <person name="Brison A."/>
            <person name="Carone J.V."/>
            <person name="Caskin T.P."/>
            <person name="Diamond M."/>
            <person name="Durham M.E."/>
            <person name="Foxe J.M."/>
            <person name="Go M."/>
            <person name="Henderson B.A."/>
            <person name="Jones I.B."/>
            <person name="McGettigan J.A."/>
            <person name="Micheletti S.J."/>
            <person name="Nasrallah M.E."/>
            <person name="Ortiz D."/>
            <person name="Piller C.R."/>
            <person name="Privatt S.R."/>
            <person name="Schneider S.L."/>
            <person name="Sharp S."/>
            <person name="Smith T.C."/>
            <person name="Stanton J.D."/>
            <person name="Ullery H.E."/>
            <person name="Wilson R.J."/>
            <person name="Serrano M.G."/>
            <person name="Buck G."/>
            <person name="Lee V."/>
            <person name="Wang Y."/>
            <person name="Carvalho R."/>
            <person name="Voegtly L."/>
            <person name="Shi R."/>
            <person name="Duckworth R."/>
            <person name="Johnson A."/>
            <person name="Loviza R."/>
            <person name="Walstead R."/>
            <person name="Shah Z."/>
            <person name="Kiflezghi M."/>
            <person name="Wade K."/>
            <person name="Ball S.L."/>
            <person name="Bradley K.W."/>
            <person name="Asai D.J."/>
            <person name="Bowman C.A."/>
            <person name="Russell D.A."/>
            <person name="Pope W.H."/>
            <person name="Jacobs-Sera D."/>
            <person name="Hendrix R.W."/>
            <person name="Hatfull G.F."/>
        </authorList>
    </citation>
    <scope>NUCLEOTIDE SEQUENCE [LARGE SCALE GENOMIC DNA]</scope>
    <source>
        <strain evidence="1 2">DSM 27648</strain>
    </source>
</reference>
<protein>
    <submittedName>
        <fullName evidence="1">Uncharacterized protein</fullName>
    </submittedName>
</protein>
<dbReference type="EMBL" id="CP012333">
    <property type="protein sequence ID" value="AKV01324.1"/>
    <property type="molecule type" value="Genomic_DNA"/>
</dbReference>
<dbReference type="AlphaFoldDB" id="A0A0K1Q6I5"/>
<dbReference type="Proteomes" id="UP000064967">
    <property type="component" value="Chromosome"/>
</dbReference>
<organism evidence="1 2">
    <name type="scientific">Labilithrix luteola</name>
    <dbReference type="NCBI Taxonomy" id="1391654"/>
    <lineage>
        <taxon>Bacteria</taxon>
        <taxon>Pseudomonadati</taxon>
        <taxon>Myxococcota</taxon>
        <taxon>Polyangia</taxon>
        <taxon>Polyangiales</taxon>
        <taxon>Labilitrichaceae</taxon>
        <taxon>Labilithrix</taxon>
    </lineage>
</organism>
<gene>
    <name evidence="1" type="ORF">AKJ09_07987</name>
</gene>
<sequence>MHALVQSMAAFMPHFSVLLITLATVGSTTSTTAGASRGEASFRGAATPSFIDRTRDRLRASRLR</sequence>
<keyword evidence="2" id="KW-1185">Reference proteome</keyword>
<dbReference type="KEGG" id="llu:AKJ09_07987"/>
<proteinExistence type="predicted"/>
<evidence type="ECO:0000313" key="2">
    <source>
        <dbReference type="Proteomes" id="UP000064967"/>
    </source>
</evidence>
<evidence type="ECO:0000313" key="1">
    <source>
        <dbReference type="EMBL" id="AKV01324.1"/>
    </source>
</evidence>